<gene>
    <name evidence="1" type="ORF">PVK06_035110</name>
</gene>
<dbReference type="Proteomes" id="UP001358586">
    <property type="component" value="Chromosome 10"/>
</dbReference>
<organism evidence="1 2">
    <name type="scientific">Gossypium arboreum</name>
    <name type="common">Tree cotton</name>
    <name type="synonym">Gossypium nanking</name>
    <dbReference type="NCBI Taxonomy" id="29729"/>
    <lineage>
        <taxon>Eukaryota</taxon>
        <taxon>Viridiplantae</taxon>
        <taxon>Streptophyta</taxon>
        <taxon>Embryophyta</taxon>
        <taxon>Tracheophyta</taxon>
        <taxon>Spermatophyta</taxon>
        <taxon>Magnoliopsida</taxon>
        <taxon>eudicotyledons</taxon>
        <taxon>Gunneridae</taxon>
        <taxon>Pentapetalae</taxon>
        <taxon>rosids</taxon>
        <taxon>malvids</taxon>
        <taxon>Malvales</taxon>
        <taxon>Malvaceae</taxon>
        <taxon>Malvoideae</taxon>
        <taxon>Gossypium</taxon>
    </lineage>
</organism>
<keyword evidence="2" id="KW-1185">Reference proteome</keyword>
<accession>A0ABR0NFZ3</accession>
<name>A0ABR0NFZ3_GOSAR</name>
<reference evidence="1 2" key="1">
    <citation type="submission" date="2023-03" db="EMBL/GenBank/DDBJ databases">
        <title>WGS of Gossypium arboreum.</title>
        <authorList>
            <person name="Yu D."/>
        </authorList>
    </citation>
    <scope>NUCLEOTIDE SEQUENCE [LARGE SCALE GENOMIC DNA]</scope>
    <source>
        <tissue evidence="1">Leaf</tissue>
    </source>
</reference>
<evidence type="ECO:0000313" key="2">
    <source>
        <dbReference type="Proteomes" id="UP001358586"/>
    </source>
</evidence>
<protein>
    <submittedName>
        <fullName evidence="1">Uncharacterized protein</fullName>
    </submittedName>
</protein>
<comment type="caution">
    <text evidence="1">The sequence shown here is derived from an EMBL/GenBank/DDBJ whole genome shotgun (WGS) entry which is preliminary data.</text>
</comment>
<dbReference type="EMBL" id="JARKNE010000010">
    <property type="protein sequence ID" value="KAK5793931.1"/>
    <property type="molecule type" value="Genomic_DNA"/>
</dbReference>
<proteinExistence type="predicted"/>
<evidence type="ECO:0000313" key="1">
    <source>
        <dbReference type="EMBL" id="KAK5793931.1"/>
    </source>
</evidence>
<sequence>MEETSGVTPIQVTQQVDVPVFFCEICSDNHNYEDCPQHAENACYISNIYNNSYGNFYNHSARNQPFWGTQNAGKNVATFIHLLRSYKRERKATACMLRQTKNFTHFKARFSSIANKEGGGQRVKGKEKVV</sequence>